<gene>
    <name evidence="4" type="primary">cpaB</name>
    <name evidence="4" type="ORF">M1843_13480</name>
</gene>
<dbReference type="RefSeq" id="WP_416344622.1">
    <property type="nucleotide sequence ID" value="NZ_JALQCY010000004.1"/>
</dbReference>
<dbReference type="NCBIfam" id="TIGR03177">
    <property type="entry name" value="pilus_cpaB"/>
    <property type="match status" value="1"/>
</dbReference>
<feature type="domain" description="SAF" evidence="3">
    <location>
        <begin position="78"/>
        <end position="140"/>
    </location>
</feature>
<evidence type="ECO:0000259" key="3">
    <source>
        <dbReference type="SMART" id="SM00858"/>
    </source>
</evidence>
<evidence type="ECO:0000313" key="5">
    <source>
        <dbReference type="Proteomes" id="UP001651050"/>
    </source>
</evidence>
<feature type="compositionally biased region" description="Basic and acidic residues" evidence="1">
    <location>
        <begin position="21"/>
        <end position="33"/>
    </location>
</feature>
<dbReference type="SMART" id="SM00858">
    <property type="entry name" value="SAF"/>
    <property type="match status" value="1"/>
</dbReference>
<keyword evidence="2" id="KW-1133">Transmembrane helix</keyword>
<keyword evidence="5" id="KW-1185">Reference proteome</keyword>
<sequence>MPLPDAPVRPSARRHSTISPRPHDPGGGRDRGGHGRRRAARRLRAVLWRGRFVLAAVCCGLAVAAVVQAVRPAPPPTVDVVVAVRALAAGEPVSVADLTTVPVAAGLAPEGTVAAVEDLVGRAPATALPAGLPLRAELLPGGGVVAQAPQGTVVVPVRLDDSAAGWLRPGDRVDLVVTGEAVGTTVGASDDDPDEAYLARRALVLPRPAADGEDARPGGLLGGAAGAPDGTDVTLVAVSPDEAPALSAASGGGTVGAVLVR</sequence>
<keyword evidence="2" id="KW-0812">Transmembrane</keyword>
<reference evidence="4 5" key="1">
    <citation type="submission" date="2022-02" db="EMBL/GenBank/DDBJ databases">
        <title>The car tank lid bacteriome: a reservoir of bacteria with potential in bioremediation of fuel.</title>
        <authorList>
            <person name="Vidal-Verdu A."/>
            <person name="Gomez-Martinez D."/>
            <person name="Latorre-Perez A."/>
            <person name="Pereto J."/>
            <person name="Porcar M."/>
        </authorList>
    </citation>
    <scope>NUCLEOTIDE SEQUENCE [LARGE SCALE GENOMIC DNA]</scope>
    <source>
        <strain evidence="4 5">4D.3</strain>
    </source>
</reference>
<dbReference type="Pfam" id="PF08666">
    <property type="entry name" value="SAF"/>
    <property type="match status" value="1"/>
</dbReference>
<dbReference type="InterPro" id="IPR017592">
    <property type="entry name" value="Pilus_assmbl_Flp-typ_CpaB"/>
</dbReference>
<name>A0ABT0J5H9_9MICO</name>
<dbReference type="CDD" id="cd11614">
    <property type="entry name" value="SAF_CpaB_FlgA_like"/>
    <property type="match status" value="1"/>
</dbReference>
<feature type="transmembrane region" description="Helical" evidence="2">
    <location>
        <begin position="46"/>
        <end position="67"/>
    </location>
</feature>
<organism evidence="4 5">
    <name type="scientific">Isoptericola peretonis</name>
    <dbReference type="NCBI Taxonomy" id="2918523"/>
    <lineage>
        <taxon>Bacteria</taxon>
        <taxon>Bacillati</taxon>
        <taxon>Actinomycetota</taxon>
        <taxon>Actinomycetes</taxon>
        <taxon>Micrococcales</taxon>
        <taxon>Promicromonosporaceae</taxon>
        <taxon>Isoptericola</taxon>
    </lineage>
</organism>
<evidence type="ECO:0000256" key="2">
    <source>
        <dbReference type="SAM" id="Phobius"/>
    </source>
</evidence>
<dbReference type="EMBL" id="JALQCY010000004">
    <property type="protein sequence ID" value="MCK9794758.1"/>
    <property type="molecule type" value="Genomic_DNA"/>
</dbReference>
<evidence type="ECO:0000313" key="4">
    <source>
        <dbReference type="EMBL" id="MCK9794758.1"/>
    </source>
</evidence>
<feature type="region of interest" description="Disordered" evidence="1">
    <location>
        <begin position="1"/>
        <end position="37"/>
    </location>
</feature>
<comment type="caution">
    <text evidence="4">The sequence shown here is derived from an EMBL/GenBank/DDBJ whole genome shotgun (WGS) entry which is preliminary data.</text>
</comment>
<dbReference type="Proteomes" id="UP001651050">
    <property type="component" value="Unassembled WGS sequence"/>
</dbReference>
<evidence type="ECO:0000256" key="1">
    <source>
        <dbReference type="SAM" id="MobiDB-lite"/>
    </source>
</evidence>
<dbReference type="InterPro" id="IPR013974">
    <property type="entry name" value="SAF"/>
</dbReference>
<accession>A0ABT0J5H9</accession>
<keyword evidence="2" id="KW-0472">Membrane</keyword>
<protein>
    <submittedName>
        <fullName evidence="4">Flp pilus assembly protein CpaB</fullName>
    </submittedName>
</protein>
<proteinExistence type="predicted"/>